<keyword evidence="3" id="KW-0964">Secreted</keyword>
<name>A0A015JH58_RHIIW</name>
<gene>
    <name evidence="5" type="ORF">RirG_123600</name>
</gene>
<evidence type="ECO:0000256" key="3">
    <source>
        <dbReference type="ARBA" id="ARBA00022525"/>
    </source>
</evidence>
<dbReference type="STRING" id="1432141.A0A015JH58"/>
<dbReference type="HOGENOM" id="CLU_1435131_0_0_1"/>
<reference evidence="5 6" key="1">
    <citation type="submission" date="2014-02" db="EMBL/GenBank/DDBJ databases">
        <title>Single nucleus genome sequencing reveals high similarity among nuclei of an endomycorrhizal fungus.</title>
        <authorList>
            <person name="Lin K."/>
            <person name="Geurts R."/>
            <person name="Zhang Z."/>
            <person name="Limpens E."/>
            <person name="Saunders D.G."/>
            <person name="Mu D."/>
            <person name="Pang E."/>
            <person name="Cao H."/>
            <person name="Cha H."/>
            <person name="Lin T."/>
            <person name="Zhou Q."/>
            <person name="Shang Y."/>
            <person name="Li Y."/>
            <person name="Ivanov S."/>
            <person name="Sharma T."/>
            <person name="Velzen R.V."/>
            <person name="Ruijter N.D."/>
            <person name="Aanen D.K."/>
            <person name="Win J."/>
            <person name="Kamoun S."/>
            <person name="Bisseling T."/>
            <person name="Huang S."/>
        </authorList>
    </citation>
    <scope>NUCLEOTIDE SEQUENCE [LARGE SCALE GENOMIC DNA]</scope>
    <source>
        <strain evidence="6">DAOM197198w</strain>
    </source>
</reference>
<sequence>MLSLRCFVVATSHTDTILIEVSDEDTIGILKKKIRANKDYEFDEQDEFTIWKIDLLKKDYRKKSGPVRSFIPFNLSIKEVLGGEELRNSEAKIKDAFLHVAEDCYHVGIQIQPLPDNSVYVFVDDSNLFIEGKFAVGTKEMLGCLSSRGFQLNEFRIDHGLLLEVVLDGRLKGSKPVLVGSRPPSDEDL</sequence>
<keyword evidence="6" id="KW-1185">Reference proteome</keyword>
<evidence type="ECO:0000256" key="2">
    <source>
        <dbReference type="ARBA" id="ARBA00004613"/>
    </source>
</evidence>
<comment type="caution">
    <text evidence="5">The sequence shown here is derived from an EMBL/GenBank/DDBJ whole genome shotgun (WGS) entry which is preliminary data.</text>
</comment>
<evidence type="ECO:0000259" key="4">
    <source>
        <dbReference type="Pfam" id="PF20147"/>
    </source>
</evidence>
<evidence type="ECO:0000313" key="5">
    <source>
        <dbReference type="EMBL" id="EXX66455.1"/>
    </source>
</evidence>
<accession>A0A015JH58</accession>
<evidence type="ECO:0000313" key="6">
    <source>
        <dbReference type="Proteomes" id="UP000022910"/>
    </source>
</evidence>
<dbReference type="AlphaFoldDB" id="A0A015JH58"/>
<comment type="subcellular location">
    <subcellularLocation>
        <location evidence="1">Host cell</location>
    </subcellularLocation>
    <subcellularLocation>
        <location evidence="2">Secreted</location>
    </subcellularLocation>
</comment>
<protein>
    <recommendedName>
        <fullName evidence="4">Crinkler effector protein N-terminal domain-containing protein</fullName>
    </recommendedName>
</protein>
<dbReference type="Proteomes" id="UP000022910">
    <property type="component" value="Unassembled WGS sequence"/>
</dbReference>
<dbReference type="GO" id="GO:0043657">
    <property type="term" value="C:host cell"/>
    <property type="evidence" value="ECO:0007669"/>
    <property type="project" value="UniProtKB-SubCell"/>
</dbReference>
<dbReference type="EMBL" id="JEMT01018824">
    <property type="protein sequence ID" value="EXX66455.1"/>
    <property type="molecule type" value="Genomic_DNA"/>
</dbReference>
<dbReference type="Pfam" id="PF20147">
    <property type="entry name" value="Crinkler"/>
    <property type="match status" value="1"/>
</dbReference>
<proteinExistence type="predicted"/>
<dbReference type="GO" id="GO:0005576">
    <property type="term" value="C:extracellular region"/>
    <property type="evidence" value="ECO:0007669"/>
    <property type="project" value="UniProtKB-SubCell"/>
</dbReference>
<feature type="domain" description="Crinkler effector protein N-terminal" evidence="4">
    <location>
        <begin position="2"/>
        <end position="100"/>
    </location>
</feature>
<organism evidence="5 6">
    <name type="scientific">Rhizophagus irregularis (strain DAOM 197198w)</name>
    <name type="common">Glomus intraradices</name>
    <dbReference type="NCBI Taxonomy" id="1432141"/>
    <lineage>
        <taxon>Eukaryota</taxon>
        <taxon>Fungi</taxon>
        <taxon>Fungi incertae sedis</taxon>
        <taxon>Mucoromycota</taxon>
        <taxon>Glomeromycotina</taxon>
        <taxon>Glomeromycetes</taxon>
        <taxon>Glomerales</taxon>
        <taxon>Glomeraceae</taxon>
        <taxon>Rhizophagus</taxon>
    </lineage>
</organism>
<dbReference type="InterPro" id="IPR045379">
    <property type="entry name" value="Crinkler_N"/>
</dbReference>
<evidence type="ECO:0000256" key="1">
    <source>
        <dbReference type="ARBA" id="ARBA00004340"/>
    </source>
</evidence>